<dbReference type="InterPro" id="IPR010730">
    <property type="entry name" value="HET"/>
</dbReference>
<dbReference type="PANTHER" id="PTHR39596:SF2">
    <property type="entry name" value="HET DOMAIN PROTEIN (AFU_ORTHOLOGUE AFUA_1G17550)-RELATED"/>
    <property type="match status" value="1"/>
</dbReference>
<feature type="compositionally biased region" description="Basic and acidic residues" evidence="1">
    <location>
        <begin position="1"/>
        <end position="10"/>
    </location>
</feature>
<evidence type="ECO:0000259" key="2">
    <source>
        <dbReference type="Pfam" id="PF06985"/>
    </source>
</evidence>
<dbReference type="EMBL" id="KZ084122">
    <property type="protein sequence ID" value="OSC99990.1"/>
    <property type="molecule type" value="Genomic_DNA"/>
</dbReference>
<dbReference type="OrthoDB" id="2426273at2759"/>
<accession>A0A1Y2IIA9</accession>
<keyword evidence="4" id="KW-1185">Reference proteome</keyword>
<organism evidence="3 4">
    <name type="scientific">Trametes coccinea (strain BRFM310)</name>
    <name type="common">Pycnoporus coccineus</name>
    <dbReference type="NCBI Taxonomy" id="1353009"/>
    <lineage>
        <taxon>Eukaryota</taxon>
        <taxon>Fungi</taxon>
        <taxon>Dikarya</taxon>
        <taxon>Basidiomycota</taxon>
        <taxon>Agaricomycotina</taxon>
        <taxon>Agaricomycetes</taxon>
        <taxon>Polyporales</taxon>
        <taxon>Polyporaceae</taxon>
        <taxon>Trametes</taxon>
    </lineage>
</organism>
<dbReference type="Pfam" id="PF06985">
    <property type="entry name" value="HET"/>
    <property type="match status" value="1"/>
</dbReference>
<evidence type="ECO:0000313" key="4">
    <source>
        <dbReference type="Proteomes" id="UP000193067"/>
    </source>
</evidence>
<sequence length="1027" mass="114547">MKAQDADHVPDANTSTGRQRARRSGRAECFGILDDLAIHAKAVCGDGTTSAASSAQSSASERDIQGCRLYLDCLQFLRKEYPTSSACLAHGGLHDKRAEQLPTCFGILTMFVADHLIWTLDIPPSETKGDETAPHVLILNATATAQLQDTSRRIRALFSTTDSLSAIGRAVVGCDAVRLLMVRGALEGLSDRPCSMIAHFLAYLGDPEDVDEHDRYHALFLDCLLRLSYRESSLRGRLELASPMPWSHTSTLELIELRRSKSSMSPSPAVPTAVLPPCISPADMATIRWTFASLIDIPWLGAPHDGYPFCANLSSYVDTRRPAGTLSTFPRDAALWLSAMTFGVLECVTRMRIPEYLLLTRRPEDGATVISGILLTRFIRLWWQRYAPDEGDTKCLDHGKEIARLLARVAEALEETLHPMGNPSGSILVRGGVSTGDSIVIICGLALLYSAIRQVVKANRSAGWENLPDIGKFDLRLGQWESYILTPLRDLWAGMLLQKGWCLCSLSRVVNGIPSHQFFLFPTILRLRPYIQHSRDEHRRCEQGFCRLETITDIEAQRPRHVEPSCRCQNVTPVLDDVLQQLRRGVIPVVVYNGDTLHVVSSEDRPYVAISHVWSQGMRGTTEKGLPACIVRRVASLVQRLLPEHGGAFWIDSLCVPEASVERKRAIMLMARTYRDAAKVLVIDESIRTLCSTRRPWPECVVRITASAWMRRVWTLQEGLLARELYMEFMEGPEQICPVTEERKAYSDRHLFPLLFLKAKEDHDARSLHAAQTSLATLVNLLQGRTTSKMEDELLAVADLLPKHIDIGALLAVEDGPYGLAERRMKAFLLQLRNIPRNVPFGLANRLSIPDFTWAPSTLSHETSACWASKGTAICTEEGLFAQYLCAFLEKPPTAPAALIRHRPSKSMYIVAWDALPEQLGSIDALLFTDDSFPGTREARFDAIAVHAIIPQHSCYVDMGIPGEKEILGIPTDAALHHFKYVSRPIFKITPEVLTNHVFNSGSRYDSGPLSRVLDVPEWHRIWVRLV</sequence>
<evidence type="ECO:0000313" key="3">
    <source>
        <dbReference type="EMBL" id="OSC99990.1"/>
    </source>
</evidence>
<gene>
    <name evidence="3" type="ORF">PYCCODRAFT_722587</name>
</gene>
<evidence type="ECO:0000256" key="1">
    <source>
        <dbReference type="SAM" id="MobiDB-lite"/>
    </source>
</evidence>
<proteinExistence type="predicted"/>
<reference evidence="3 4" key="1">
    <citation type="journal article" date="2015" name="Biotechnol. Biofuels">
        <title>Enhanced degradation of softwood versus hardwood by the white-rot fungus Pycnoporus coccineus.</title>
        <authorList>
            <person name="Couturier M."/>
            <person name="Navarro D."/>
            <person name="Chevret D."/>
            <person name="Henrissat B."/>
            <person name="Piumi F."/>
            <person name="Ruiz-Duenas F.J."/>
            <person name="Martinez A.T."/>
            <person name="Grigoriev I.V."/>
            <person name="Riley R."/>
            <person name="Lipzen A."/>
            <person name="Berrin J.G."/>
            <person name="Master E.R."/>
            <person name="Rosso M.N."/>
        </authorList>
    </citation>
    <scope>NUCLEOTIDE SEQUENCE [LARGE SCALE GENOMIC DNA]</scope>
    <source>
        <strain evidence="3 4">BRFM310</strain>
    </source>
</reference>
<dbReference type="STRING" id="1353009.A0A1Y2IIA9"/>
<protein>
    <recommendedName>
        <fullName evidence="2">Heterokaryon incompatibility domain-containing protein</fullName>
    </recommendedName>
</protein>
<dbReference type="Proteomes" id="UP000193067">
    <property type="component" value="Unassembled WGS sequence"/>
</dbReference>
<dbReference type="AlphaFoldDB" id="A0A1Y2IIA9"/>
<name>A0A1Y2IIA9_TRAC3</name>
<dbReference type="PANTHER" id="PTHR39596">
    <property type="match status" value="1"/>
</dbReference>
<feature type="region of interest" description="Disordered" evidence="1">
    <location>
        <begin position="1"/>
        <end position="22"/>
    </location>
</feature>
<feature type="domain" description="Heterokaryon incompatibility" evidence="2">
    <location>
        <begin position="607"/>
        <end position="683"/>
    </location>
</feature>